<dbReference type="AlphaFoldDB" id="A0A6J4KU32"/>
<proteinExistence type="predicted"/>
<dbReference type="EMBL" id="CADCTR010001811">
    <property type="protein sequence ID" value="CAA9313418.1"/>
    <property type="molecule type" value="Genomic_DNA"/>
</dbReference>
<evidence type="ECO:0000259" key="1">
    <source>
        <dbReference type="SMART" id="SM01321"/>
    </source>
</evidence>
<reference evidence="2" key="1">
    <citation type="submission" date="2020-02" db="EMBL/GenBank/DDBJ databases">
        <authorList>
            <person name="Meier V. D."/>
        </authorList>
    </citation>
    <scope>NUCLEOTIDE SEQUENCE</scope>
    <source>
        <strain evidence="2">AVDCRST_MAG93</strain>
    </source>
</reference>
<evidence type="ECO:0000313" key="2">
    <source>
        <dbReference type="EMBL" id="CAA9313418.1"/>
    </source>
</evidence>
<name>A0A6J4KU32_9CHLR</name>
<dbReference type="SUPFAM" id="SSF143422">
    <property type="entry name" value="Transposase IS200-like"/>
    <property type="match status" value="1"/>
</dbReference>
<dbReference type="Gene3D" id="3.30.70.1290">
    <property type="entry name" value="Transposase IS200-like"/>
    <property type="match status" value="1"/>
</dbReference>
<dbReference type="SMART" id="SM01321">
    <property type="entry name" value="Y1_Tnp"/>
    <property type="match status" value="1"/>
</dbReference>
<dbReference type="GO" id="GO:0003677">
    <property type="term" value="F:DNA binding"/>
    <property type="evidence" value="ECO:0007669"/>
    <property type="project" value="InterPro"/>
</dbReference>
<organism evidence="2">
    <name type="scientific">uncultured Chloroflexia bacterium</name>
    <dbReference type="NCBI Taxonomy" id="1672391"/>
    <lineage>
        <taxon>Bacteria</taxon>
        <taxon>Bacillati</taxon>
        <taxon>Chloroflexota</taxon>
        <taxon>Chloroflexia</taxon>
        <taxon>environmental samples</taxon>
    </lineage>
</organism>
<feature type="domain" description="Transposase IS200-like" evidence="1">
    <location>
        <begin position="13"/>
        <end position="130"/>
    </location>
</feature>
<protein>
    <recommendedName>
        <fullName evidence="1">Transposase IS200-like domain-containing protein</fullName>
    </recommendedName>
</protein>
<accession>A0A6J4KU32</accession>
<dbReference type="GO" id="GO:0006313">
    <property type="term" value="P:DNA transposition"/>
    <property type="evidence" value="ECO:0007669"/>
    <property type="project" value="InterPro"/>
</dbReference>
<dbReference type="NCBIfam" id="NF033573">
    <property type="entry name" value="transpos_IS200"/>
    <property type="match status" value="1"/>
</dbReference>
<dbReference type="InterPro" id="IPR002686">
    <property type="entry name" value="Transposase_17"/>
</dbReference>
<sequence length="134" mass="15413">MSSERYRKNARSVYNLNLHFVWCPKYRKPVLTGAVEARLQALLHEKAAALTVEIKGLDIMPDHVHLFVACDPTHAPQFLANQFKGYTSRVLRHEFAHLRSQLPSLWSRSYYVGAAGTVTDATIRRYIEQQKTRS</sequence>
<gene>
    <name evidence="2" type="ORF">AVDCRST_MAG93-5371</name>
</gene>
<dbReference type="GO" id="GO:0004803">
    <property type="term" value="F:transposase activity"/>
    <property type="evidence" value="ECO:0007669"/>
    <property type="project" value="InterPro"/>
</dbReference>
<dbReference type="PANTHER" id="PTHR33360">
    <property type="entry name" value="TRANSPOSASE FOR INSERTION SEQUENCE ELEMENT IS200"/>
    <property type="match status" value="1"/>
</dbReference>
<dbReference type="PANTHER" id="PTHR33360:SF2">
    <property type="entry name" value="TRANSPOSASE FOR INSERTION SEQUENCE ELEMENT IS200"/>
    <property type="match status" value="1"/>
</dbReference>
<dbReference type="Pfam" id="PF01797">
    <property type="entry name" value="Y1_Tnp"/>
    <property type="match status" value="1"/>
</dbReference>
<dbReference type="InterPro" id="IPR036515">
    <property type="entry name" value="Transposase_17_sf"/>
</dbReference>